<comment type="catalytic activity">
    <reaction evidence="1">
        <text>a 4-O-methyl-thymidine in DNA + L-cysteinyl-[protein] = a thymidine in DNA + S-methyl-L-cysteinyl-[protein]</text>
        <dbReference type="Rhea" id="RHEA:53428"/>
        <dbReference type="Rhea" id="RHEA-COMP:10131"/>
        <dbReference type="Rhea" id="RHEA-COMP:10132"/>
        <dbReference type="Rhea" id="RHEA-COMP:13555"/>
        <dbReference type="Rhea" id="RHEA-COMP:13556"/>
        <dbReference type="ChEBI" id="CHEBI:29950"/>
        <dbReference type="ChEBI" id="CHEBI:82612"/>
        <dbReference type="ChEBI" id="CHEBI:137386"/>
        <dbReference type="ChEBI" id="CHEBI:137387"/>
        <dbReference type="EC" id="2.1.1.63"/>
    </reaction>
</comment>
<dbReference type="Gene3D" id="1.10.10.10">
    <property type="entry name" value="Winged helix-like DNA-binding domain superfamily/Winged helix DNA-binding domain"/>
    <property type="match status" value="1"/>
</dbReference>
<dbReference type="InterPro" id="IPR036217">
    <property type="entry name" value="MethylDNA_cys_MeTrfase_DNAb"/>
</dbReference>
<keyword evidence="5" id="KW-0234">DNA repair</keyword>
<dbReference type="SUPFAM" id="SSF46767">
    <property type="entry name" value="Methylated DNA-protein cysteine methyltransferase, C-terminal domain"/>
    <property type="match status" value="1"/>
</dbReference>
<dbReference type="Gene3D" id="3.30.160.70">
    <property type="entry name" value="Methylated DNA-protein cysteine methyltransferase domain"/>
    <property type="match status" value="1"/>
</dbReference>
<sequence length="236" mass="25057">MSASHRLPPLIAQTRLDTPLGPMTAAVTALGLCGLWFDDERHHPGPLDAPADPDHPWLHQTADLLTTYFDGWQAPGSPLTALGALQAAAVSRPPSGHPHLPETSAITLALTDRSGDPTGDRSGSTHLWRSGEADTPRLPLDLRSGTPFQQAVWQALAALRTAERPSYQDLADRLAPVLGRRTSPRAVGSAVGRNPVTLLVPCHRVIGRDGSLTGYAGGLPRKQALLQWEAASLAPC</sequence>
<dbReference type="InterPro" id="IPR036388">
    <property type="entry name" value="WH-like_DNA-bd_sf"/>
</dbReference>
<protein>
    <submittedName>
        <fullName evidence="9">Methylated-DNA--[protein]-cysteine S-methyltransferase</fullName>
        <ecNumber evidence="9">2.1.1.63</ecNumber>
    </submittedName>
</protein>
<evidence type="ECO:0000313" key="10">
    <source>
        <dbReference type="Proteomes" id="UP001368500"/>
    </source>
</evidence>
<keyword evidence="2 9" id="KW-0489">Methyltransferase</keyword>
<dbReference type="CDD" id="cd06445">
    <property type="entry name" value="ATase"/>
    <property type="match status" value="1"/>
</dbReference>
<dbReference type="EMBL" id="JBBUTF010000007">
    <property type="protein sequence ID" value="MEK8026195.1"/>
    <property type="molecule type" value="Genomic_DNA"/>
</dbReference>
<feature type="region of interest" description="Disordered" evidence="7">
    <location>
        <begin position="112"/>
        <end position="134"/>
    </location>
</feature>
<dbReference type="PANTHER" id="PTHR10815">
    <property type="entry name" value="METHYLATED-DNA--PROTEIN-CYSTEINE METHYLTRANSFERASE"/>
    <property type="match status" value="1"/>
</dbReference>
<dbReference type="RefSeq" id="WP_341373977.1">
    <property type="nucleotide sequence ID" value="NZ_JBBUTF010000007.1"/>
</dbReference>
<keyword evidence="10" id="KW-1185">Reference proteome</keyword>
<dbReference type="InterPro" id="IPR036631">
    <property type="entry name" value="MGMT_N_sf"/>
</dbReference>
<dbReference type="NCBIfam" id="TIGR00589">
    <property type="entry name" value="ogt"/>
    <property type="match status" value="1"/>
</dbReference>
<evidence type="ECO:0000259" key="8">
    <source>
        <dbReference type="Pfam" id="PF01035"/>
    </source>
</evidence>
<feature type="domain" description="Methylated-DNA-[protein]-cysteine S-methyltransferase DNA binding" evidence="8">
    <location>
        <begin position="147"/>
        <end position="230"/>
    </location>
</feature>
<dbReference type="InterPro" id="IPR014048">
    <property type="entry name" value="MethylDNA_cys_MeTrfase_DNA-bd"/>
</dbReference>
<evidence type="ECO:0000256" key="6">
    <source>
        <dbReference type="ARBA" id="ARBA00049348"/>
    </source>
</evidence>
<evidence type="ECO:0000313" key="9">
    <source>
        <dbReference type="EMBL" id="MEK8026195.1"/>
    </source>
</evidence>
<evidence type="ECO:0000256" key="1">
    <source>
        <dbReference type="ARBA" id="ARBA00001286"/>
    </source>
</evidence>
<evidence type="ECO:0000256" key="4">
    <source>
        <dbReference type="ARBA" id="ARBA00022763"/>
    </source>
</evidence>
<evidence type="ECO:0000256" key="3">
    <source>
        <dbReference type="ARBA" id="ARBA00022679"/>
    </source>
</evidence>
<name>A0ABU9BBU0_9BURK</name>
<dbReference type="PROSITE" id="PS00374">
    <property type="entry name" value="MGMT"/>
    <property type="match status" value="1"/>
</dbReference>
<dbReference type="GO" id="GO:0003908">
    <property type="term" value="F:methylated-DNA-[protein]-cysteine S-methyltransferase activity"/>
    <property type="evidence" value="ECO:0007669"/>
    <property type="project" value="UniProtKB-EC"/>
</dbReference>
<dbReference type="InterPro" id="IPR001497">
    <property type="entry name" value="MethylDNA_cys_MeTrfase_AS"/>
</dbReference>
<evidence type="ECO:0000256" key="7">
    <source>
        <dbReference type="SAM" id="MobiDB-lite"/>
    </source>
</evidence>
<dbReference type="Proteomes" id="UP001368500">
    <property type="component" value="Unassembled WGS sequence"/>
</dbReference>
<comment type="caution">
    <text evidence="9">The sequence shown here is derived from an EMBL/GenBank/DDBJ whole genome shotgun (WGS) entry which is preliminary data.</text>
</comment>
<keyword evidence="3 9" id="KW-0808">Transferase</keyword>
<dbReference type="EC" id="2.1.1.63" evidence="9"/>
<keyword evidence="4" id="KW-0227">DNA damage</keyword>
<accession>A0ABU9BBU0</accession>
<reference evidence="9 10" key="1">
    <citation type="submission" date="2024-04" db="EMBL/GenBank/DDBJ databases">
        <title>Novel species of the genus Ideonella isolated from streams.</title>
        <authorList>
            <person name="Lu H."/>
        </authorList>
    </citation>
    <scope>NUCLEOTIDE SEQUENCE [LARGE SCALE GENOMIC DNA]</scope>
    <source>
        <strain evidence="9 10">BYS139W</strain>
    </source>
</reference>
<organism evidence="9 10">
    <name type="scientific">Pseudaquabacterium rugosum</name>
    <dbReference type="NCBI Taxonomy" id="2984194"/>
    <lineage>
        <taxon>Bacteria</taxon>
        <taxon>Pseudomonadati</taxon>
        <taxon>Pseudomonadota</taxon>
        <taxon>Betaproteobacteria</taxon>
        <taxon>Burkholderiales</taxon>
        <taxon>Sphaerotilaceae</taxon>
        <taxon>Pseudaquabacterium</taxon>
    </lineage>
</organism>
<comment type="catalytic activity">
    <reaction evidence="6">
        <text>a 6-O-methyl-2'-deoxyguanosine in DNA + L-cysteinyl-[protein] = S-methyl-L-cysteinyl-[protein] + a 2'-deoxyguanosine in DNA</text>
        <dbReference type="Rhea" id="RHEA:24000"/>
        <dbReference type="Rhea" id="RHEA-COMP:10131"/>
        <dbReference type="Rhea" id="RHEA-COMP:10132"/>
        <dbReference type="Rhea" id="RHEA-COMP:11367"/>
        <dbReference type="Rhea" id="RHEA-COMP:11368"/>
        <dbReference type="ChEBI" id="CHEBI:29950"/>
        <dbReference type="ChEBI" id="CHEBI:82612"/>
        <dbReference type="ChEBI" id="CHEBI:85445"/>
        <dbReference type="ChEBI" id="CHEBI:85448"/>
        <dbReference type="EC" id="2.1.1.63"/>
    </reaction>
</comment>
<dbReference type="PANTHER" id="PTHR10815:SF5">
    <property type="entry name" value="METHYLATED-DNA--PROTEIN-CYSTEINE METHYLTRANSFERASE"/>
    <property type="match status" value="1"/>
</dbReference>
<dbReference type="GO" id="GO:0032259">
    <property type="term" value="P:methylation"/>
    <property type="evidence" value="ECO:0007669"/>
    <property type="project" value="UniProtKB-KW"/>
</dbReference>
<evidence type="ECO:0000256" key="2">
    <source>
        <dbReference type="ARBA" id="ARBA00022603"/>
    </source>
</evidence>
<dbReference type="Pfam" id="PF01035">
    <property type="entry name" value="DNA_binding_1"/>
    <property type="match status" value="1"/>
</dbReference>
<evidence type="ECO:0000256" key="5">
    <source>
        <dbReference type="ARBA" id="ARBA00023204"/>
    </source>
</evidence>
<dbReference type="SUPFAM" id="SSF53155">
    <property type="entry name" value="Methylated DNA-protein cysteine methyltransferase domain"/>
    <property type="match status" value="1"/>
</dbReference>
<proteinExistence type="predicted"/>
<gene>
    <name evidence="9" type="ORF">AACH11_09515</name>
</gene>